<dbReference type="OrthoDB" id="9784844at2"/>
<dbReference type="AlphaFoldDB" id="A0A9X4XDJ1"/>
<name>A0A9X4XDJ1_9FIRM</name>
<evidence type="ECO:0000256" key="1">
    <source>
        <dbReference type="SAM" id="Phobius"/>
    </source>
</evidence>
<accession>A0A9X4XDJ1</accession>
<keyword evidence="1" id="KW-0472">Membrane</keyword>
<feature type="transmembrane region" description="Helical" evidence="1">
    <location>
        <begin position="68"/>
        <end position="89"/>
    </location>
</feature>
<gene>
    <name evidence="2" type="ORF">GMA92_08265</name>
</gene>
<comment type="caution">
    <text evidence="2">The sequence shown here is derived from an EMBL/GenBank/DDBJ whole genome shotgun (WGS) entry which is preliminary data.</text>
</comment>
<evidence type="ECO:0000313" key="3">
    <source>
        <dbReference type="Proteomes" id="UP000487649"/>
    </source>
</evidence>
<dbReference type="RefSeq" id="WP_006785816.1">
    <property type="nucleotide sequence ID" value="NZ_CAJJOK010000024.1"/>
</dbReference>
<dbReference type="EMBL" id="WMQE01000016">
    <property type="protein sequence ID" value="MTK21413.1"/>
    <property type="molecule type" value="Genomic_DNA"/>
</dbReference>
<reference evidence="2 3" key="1">
    <citation type="journal article" date="2019" name="Nat. Med.">
        <title>A library of human gut bacterial isolates paired with longitudinal multiomics data enables mechanistic microbiome research.</title>
        <authorList>
            <person name="Poyet M."/>
            <person name="Groussin M."/>
            <person name="Gibbons S.M."/>
            <person name="Avila-Pacheco J."/>
            <person name="Jiang X."/>
            <person name="Kearney S.M."/>
            <person name="Perrotta A.R."/>
            <person name="Berdy B."/>
            <person name="Zhao S."/>
            <person name="Lieberman T.D."/>
            <person name="Swanson P.K."/>
            <person name="Smith M."/>
            <person name="Roesemann S."/>
            <person name="Alexander J.E."/>
            <person name="Rich S.A."/>
            <person name="Livny J."/>
            <person name="Vlamakis H."/>
            <person name="Clish C."/>
            <person name="Bullock K."/>
            <person name="Deik A."/>
            <person name="Scott J."/>
            <person name="Pierce K.A."/>
            <person name="Xavier R.J."/>
            <person name="Alm E.J."/>
        </authorList>
    </citation>
    <scope>NUCLEOTIDE SEQUENCE [LARGE SCALE GENOMIC DNA]</scope>
    <source>
        <strain evidence="2 3">BIOML-A198</strain>
    </source>
</reference>
<dbReference type="GeneID" id="60059354"/>
<protein>
    <submittedName>
        <fullName evidence="2">DUF975 family protein</fullName>
    </submittedName>
</protein>
<dbReference type="PANTHER" id="PTHR40076">
    <property type="entry name" value="MEMBRANE PROTEIN-RELATED"/>
    <property type="match status" value="1"/>
</dbReference>
<feature type="transmembrane region" description="Helical" evidence="1">
    <location>
        <begin position="44"/>
        <end position="62"/>
    </location>
</feature>
<keyword evidence="1" id="KW-1133">Transmembrane helix</keyword>
<keyword evidence="1" id="KW-0812">Transmembrane</keyword>
<feature type="transmembrane region" description="Helical" evidence="1">
    <location>
        <begin position="6"/>
        <end position="23"/>
    </location>
</feature>
<dbReference type="Pfam" id="PF06161">
    <property type="entry name" value="DUF975"/>
    <property type="match status" value="1"/>
</dbReference>
<feature type="transmembrane region" description="Helical" evidence="1">
    <location>
        <begin position="178"/>
        <end position="203"/>
    </location>
</feature>
<sequence length="234" mass="26914">MFWTIPFFITGGVPFILVLIALFQKIEWRGEIKRHARAQFQNNSWAKFALIYAGIWIVMAIVSNLISFIPLLNVLLNMAVTGLVGYGSVDVLRKIRRGEDFTIRDFFPTDELGSVMALTFVKDIYLFLWSLLFVIPGIIKGYSYSQVYYIANENPGMSVDDIITESREMMDGHKWELFILQVSFIGWGILAALTLGLVGLYILPLYSMSLYLFHEYVKKGYLQSNTHKNVYTIY</sequence>
<organism evidence="2 3">
    <name type="scientific">Turicibacter sanguinis</name>
    <dbReference type="NCBI Taxonomy" id="154288"/>
    <lineage>
        <taxon>Bacteria</taxon>
        <taxon>Bacillati</taxon>
        <taxon>Bacillota</taxon>
        <taxon>Erysipelotrichia</taxon>
        <taxon>Erysipelotrichales</taxon>
        <taxon>Turicibacteraceae</taxon>
        <taxon>Turicibacter</taxon>
    </lineage>
</organism>
<dbReference type="PANTHER" id="PTHR40076:SF1">
    <property type="entry name" value="MEMBRANE PROTEIN"/>
    <property type="match status" value="1"/>
</dbReference>
<evidence type="ECO:0000313" key="2">
    <source>
        <dbReference type="EMBL" id="MTK21413.1"/>
    </source>
</evidence>
<feature type="transmembrane region" description="Helical" evidence="1">
    <location>
        <begin position="124"/>
        <end position="144"/>
    </location>
</feature>
<dbReference type="InterPro" id="IPR010380">
    <property type="entry name" value="DUF975"/>
</dbReference>
<proteinExistence type="predicted"/>
<dbReference type="Proteomes" id="UP000487649">
    <property type="component" value="Unassembled WGS sequence"/>
</dbReference>